<dbReference type="Gene3D" id="3.40.140.10">
    <property type="entry name" value="Cytidine Deaminase, domain 2"/>
    <property type="match status" value="1"/>
</dbReference>
<keyword evidence="4" id="KW-0808">Transferase</keyword>
<comment type="subcellular location">
    <subcellularLocation>
        <location evidence="3">Cytoplasm</location>
    </subcellularLocation>
</comment>
<dbReference type="HAMAP" id="MF_00187">
    <property type="entry name" value="FdhD"/>
    <property type="match status" value="1"/>
</dbReference>
<evidence type="ECO:0000256" key="2">
    <source>
        <dbReference type="ARBA" id="ARBA00023150"/>
    </source>
</evidence>
<dbReference type="InterPro" id="IPR016193">
    <property type="entry name" value="Cytidine_deaminase-like"/>
</dbReference>
<evidence type="ECO:0000313" key="5">
    <source>
        <dbReference type="Proteomes" id="UP000466794"/>
    </source>
</evidence>
<feature type="active site" description="Cysteine persulfide intermediate" evidence="3">
    <location>
        <position position="114"/>
    </location>
</feature>
<protein>
    <recommendedName>
        <fullName evidence="3">Sulfur carrier protein FdhD</fullName>
    </recommendedName>
</protein>
<dbReference type="EMBL" id="WRPP01000005">
    <property type="protein sequence ID" value="MVU80753.1"/>
    <property type="molecule type" value="Genomic_DNA"/>
</dbReference>
<evidence type="ECO:0000313" key="4">
    <source>
        <dbReference type="EMBL" id="MVU80753.1"/>
    </source>
</evidence>
<comment type="caution">
    <text evidence="3">Lacks conserved residue(s) required for the propagation of feature annotation.</text>
</comment>
<comment type="similarity">
    <text evidence="3">Belongs to the FdhD family.</text>
</comment>
<dbReference type="NCBIfam" id="TIGR00129">
    <property type="entry name" value="fdhD_narQ"/>
    <property type="match status" value="1"/>
</dbReference>
<gene>
    <name evidence="3 4" type="primary">fdhD</name>
    <name evidence="4" type="ORF">GPX89_26305</name>
</gene>
<dbReference type="PANTHER" id="PTHR30592:SF1">
    <property type="entry name" value="SULFUR CARRIER PROTEIN FDHD"/>
    <property type="match status" value="1"/>
</dbReference>
<evidence type="ECO:0000256" key="1">
    <source>
        <dbReference type="ARBA" id="ARBA00022490"/>
    </source>
</evidence>
<dbReference type="Gene3D" id="3.10.20.10">
    <property type="match status" value="1"/>
</dbReference>
<organism evidence="4 5">
    <name type="scientific">Nocardia terrae</name>
    <dbReference type="NCBI Taxonomy" id="2675851"/>
    <lineage>
        <taxon>Bacteria</taxon>
        <taxon>Bacillati</taxon>
        <taxon>Actinomycetota</taxon>
        <taxon>Actinomycetes</taxon>
        <taxon>Mycobacteriales</taxon>
        <taxon>Nocardiaceae</taxon>
        <taxon>Nocardia</taxon>
    </lineage>
</organism>
<keyword evidence="5" id="KW-1185">Reference proteome</keyword>
<dbReference type="PANTHER" id="PTHR30592">
    <property type="entry name" value="FORMATE DEHYDROGENASE"/>
    <property type="match status" value="1"/>
</dbReference>
<sequence>MGRITTRVSVNHIRGAGRRRNLDNVVVEQPMELRLNGEPIAVTMRTPGADFELAQGFLLTEGVIGGRDDVRTVRYCGGASDGVNSYNVVDVALAQHVPVPDLSLDRNFYMSSSCGVCGKASMDAVRLRTRFPLVGDVLGISATTLAQLPDLLRSQQKCFDSTGGLHAAGLFDLDGAPLVVREDVGRHNAVDKVVGWALQRDRLPLSETVLLVSGRASFELVQKAVMSGIPMLAAVSAPSSLAIELAREAGLTLIGFLRGETMNVYAHGERVC</sequence>
<dbReference type="GO" id="GO:0006777">
    <property type="term" value="P:Mo-molybdopterin cofactor biosynthetic process"/>
    <property type="evidence" value="ECO:0007669"/>
    <property type="project" value="UniProtKB-UniRule"/>
</dbReference>
<dbReference type="Pfam" id="PF02634">
    <property type="entry name" value="FdhD-NarQ"/>
    <property type="match status" value="1"/>
</dbReference>
<dbReference type="Proteomes" id="UP000466794">
    <property type="component" value="Unassembled WGS sequence"/>
</dbReference>
<keyword evidence="2 3" id="KW-0501">Molybdenum cofactor biosynthesis</keyword>
<comment type="function">
    <text evidence="3">Required for formate dehydrogenase (FDH) activity. Acts as a sulfur carrier protein that transfers sulfur from IscS to the molybdenum cofactor prior to its insertion into FDH.</text>
</comment>
<dbReference type="PIRSF" id="PIRSF015626">
    <property type="entry name" value="FdhD"/>
    <property type="match status" value="1"/>
</dbReference>
<dbReference type="AlphaFoldDB" id="A0A7K1V288"/>
<comment type="caution">
    <text evidence="4">The sequence shown here is derived from an EMBL/GenBank/DDBJ whole genome shotgun (WGS) entry which is preliminary data.</text>
</comment>
<reference evidence="4 5" key="1">
    <citation type="submission" date="2019-12" db="EMBL/GenBank/DDBJ databases">
        <title>Nocardia sp. nov. ET3-3 isolated from soil.</title>
        <authorList>
            <person name="Kanchanasin P."/>
            <person name="Tanasupawat S."/>
            <person name="Yuki M."/>
            <person name="Kudo T."/>
        </authorList>
    </citation>
    <scope>NUCLEOTIDE SEQUENCE [LARGE SCALE GENOMIC DNA]</scope>
    <source>
        <strain evidence="4 5">ET3-3</strain>
    </source>
</reference>
<name>A0A7K1V288_9NOCA</name>
<dbReference type="GO" id="GO:0097163">
    <property type="term" value="F:sulfur carrier activity"/>
    <property type="evidence" value="ECO:0007669"/>
    <property type="project" value="UniProtKB-UniRule"/>
</dbReference>
<dbReference type="InterPro" id="IPR003786">
    <property type="entry name" value="FdhD"/>
</dbReference>
<dbReference type="NCBIfam" id="NF001943">
    <property type="entry name" value="PRK00724.1-2"/>
    <property type="match status" value="1"/>
</dbReference>
<evidence type="ECO:0000256" key="3">
    <source>
        <dbReference type="HAMAP-Rule" id="MF_00187"/>
    </source>
</evidence>
<keyword evidence="1 3" id="KW-0963">Cytoplasm</keyword>
<dbReference type="GO" id="GO:0016783">
    <property type="term" value="F:sulfurtransferase activity"/>
    <property type="evidence" value="ECO:0007669"/>
    <property type="project" value="InterPro"/>
</dbReference>
<dbReference type="SUPFAM" id="SSF53927">
    <property type="entry name" value="Cytidine deaminase-like"/>
    <property type="match status" value="1"/>
</dbReference>
<dbReference type="RefSeq" id="WP_157390325.1">
    <property type="nucleotide sequence ID" value="NZ_WRPP01000005.1"/>
</dbReference>
<proteinExistence type="inferred from homology"/>
<accession>A0A7K1V288</accession>
<dbReference type="GO" id="GO:0005737">
    <property type="term" value="C:cytoplasm"/>
    <property type="evidence" value="ECO:0007669"/>
    <property type="project" value="UniProtKB-SubCell"/>
</dbReference>